<dbReference type="InterPro" id="IPR000305">
    <property type="entry name" value="GIY-YIG_endonuc"/>
</dbReference>
<feature type="region of interest" description="Disordered" evidence="1">
    <location>
        <begin position="1"/>
        <end position="24"/>
    </location>
</feature>
<feature type="non-terminal residue" evidence="3">
    <location>
        <position position="1"/>
    </location>
</feature>
<dbReference type="EMBL" id="KQ979608">
    <property type="protein sequence ID" value="KYN20260.1"/>
    <property type="molecule type" value="Genomic_DNA"/>
</dbReference>
<dbReference type="InterPro" id="IPR035901">
    <property type="entry name" value="GIY-YIG_endonuc_sf"/>
</dbReference>
<gene>
    <name evidence="3" type="ORF">ALC57_07164</name>
</gene>
<dbReference type="Gene3D" id="3.40.1440.10">
    <property type="entry name" value="GIY-YIG endonuclease"/>
    <property type="match status" value="1"/>
</dbReference>
<reference evidence="3 4" key="1">
    <citation type="submission" date="2015-09" db="EMBL/GenBank/DDBJ databases">
        <title>Trachymyrmex cornetzi WGS genome.</title>
        <authorList>
            <person name="Nygaard S."/>
            <person name="Hu H."/>
            <person name="Boomsma J."/>
            <person name="Zhang G."/>
        </authorList>
    </citation>
    <scope>NUCLEOTIDE SEQUENCE [LARGE SCALE GENOMIC DNA]</scope>
    <source>
        <strain evidence="3">Tcor2-1</strain>
        <tissue evidence="3">Whole body</tissue>
    </source>
</reference>
<name>A0A195E4Z6_9HYME</name>
<evidence type="ECO:0000259" key="2">
    <source>
        <dbReference type="PROSITE" id="PS50164"/>
    </source>
</evidence>
<evidence type="ECO:0000313" key="3">
    <source>
        <dbReference type="EMBL" id="KYN20260.1"/>
    </source>
</evidence>
<protein>
    <recommendedName>
        <fullName evidence="2">GIY-YIG domain-containing protein</fullName>
    </recommendedName>
</protein>
<dbReference type="CDD" id="cd10442">
    <property type="entry name" value="GIY-YIG_PLEs"/>
    <property type="match status" value="1"/>
</dbReference>
<dbReference type="PANTHER" id="PTHR21301:SF10">
    <property type="entry name" value="REVERSE TRANSCRIPTASE DOMAIN-CONTAINING PROTEIN"/>
    <property type="match status" value="1"/>
</dbReference>
<dbReference type="PROSITE" id="PS50164">
    <property type="entry name" value="GIY_YIG"/>
    <property type="match status" value="1"/>
</dbReference>
<feature type="compositionally biased region" description="Basic and acidic residues" evidence="1">
    <location>
        <begin position="249"/>
        <end position="262"/>
    </location>
</feature>
<feature type="domain" description="GIY-YIG" evidence="2">
    <location>
        <begin position="409"/>
        <end position="497"/>
    </location>
</feature>
<evidence type="ECO:0000256" key="1">
    <source>
        <dbReference type="SAM" id="MobiDB-lite"/>
    </source>
</evidence>
<dbReference type="SUPFAM" id="SSF82771">
    <property type="entry name" value="GIY-YIG endonuclease"/>
    <property type="match status" value="1"/>
</dbReference>
<dbReference type="AlphaFoldDB" id="A0A195E4Z6"/>
<feature type="region of interest" description="Disordered" evidence="1">
    <location>
        <begin position="106"/>
        <end position="130"/>
    </location>
</feature>
<evidence type="ECO:0000313" key="4">
    <source>
        <dbReference type="Proteomes" id="UP000078492"/>
    </source>
</evidence>
<feature type="region of interest" description="Disordered" evidence="1">
    <location>
        <begin position="249"/>
        <end position="272"/>
    </location>
</feature>
<feature type="compositionally biased region" description="Basic and acidic residues" evidence="1">
    <location>
        <begin position="106"/>
        <end position="121"/>
    </location>
</feature>
<accession>A0A195E4Z6</accession>
<organism evidence="3 4">
    <name type="scientific">Trachymyrmex cornetzi</name>
    <dbReference type="NCBI Taxonomy" id="471704"/>
    <lineage>
        <taxon>Eukaryota</taxon>
        <taxon>Metazoa</taxon>
        <taxon>Ecdysozoa</taxon>
        <taxon>Arthropoda</taxon>
        <taxon>Hexapoda</taxon>
        <taxon>Insecta</taxon>
        <taxon>Pterygota</taxon>
        <taxon>Neoptera</taxon>
        <taxon>Endopterygota</taxon>
        <taxon>Hymenoptera</taxon>
        <taxon>Apocrita</taxon>
        <taxon>Aculeata</taxon>
        <taxon>Formicoidea</taxon>
        <taxon>Formicidae</taxon>
        <taxon>Myrmicinae</taxon>
        <taxon>Trachymyrmex</taxon>
    </lineage>
</organism>
<dbReference type="Proteomes" id="UP000078492">
    <property type="component" value="Unassembled WGS sequence"/>
</dbReference>
<proteinExistence type="predicted"/>
<dbReference type="PANTHER" id="PTHR21301">
    <property type="entry name" value="REVERSE TRANSCRIPTASE"/>
    <property type="match status" value="1"/>
</dbReference>
<keyword evidence="4" id="KW-1185">Reference proteome</keyword>
<sequence>AGGEGSRVRNRPSPPDPEEASIGPIARREPLHFQNGTPNCISHMNTVSEWLKRVSRALKKDTREATVSGSSSTQVLTDMRVACTDTHVMWARLPEVPDRELAWLERHTKDNGERGKGERRGPSSPPSLSACRRCPRPRVSICGQCTLLHEPRPFIEGPRNATALNNHPLEDRRPCALERAQEAQENKVGIRIRQIAQRKRGGRIVVIQILFRDRWIHKSFESMCAPSVSRNHPANSTFSFRYRMYRGGSERGRERSTPDKGIRVGSGHSSPSRYSLAPPCISVSLTRTKRNALLGNSVVRRCGRIEVPGRAFQQKNLINAINTFLENCYPLSFIFTTVINRIKFHTLNIKTTRNPLIRDKYFTIPYVRSISESFLPISSVFHCKLAFTIPNTLRGLIRRGKDRLNFLSNQNVVYKISCENCDASYVGQTKRKLSTRLKEHQSDIRKNTGSPSVITDHRITFDHNFQWDSVRILDNEPSYGKRLVSEMIHIKRQKHGINKMQDTESLPESYSNIIQALSPS</sequence>